<dbReference type="EMBL" id="BMQL01000019">
    <property type="protein sequence ID" value="GGR16496.1"/>
    <property type="molecule type" value="Genomic_DNA"/>
</dbReference>
<organism evidence="1 2">
    <name type="scientific">Deinococcus ruber</name>
    <dbReference type="NCBI Taxonomy" id="1848197"/>
    <lineage>
        <taxon>Bacteria</taxon>
        <taxon>Thermotogati</taxon>
        <taxon>Deinococcota</taxon>
        <taxon>Deinococci</taxon>
        <taxon>Deinococcales</taxon>
        <taxon>Deinococcaceae</taxon>
        <taxon>Deinococcus</taxon>
    </lineage>
</organism>
<comment type="caution">
    <text evidence="1">The sequence shown here is derived from an EMBL/GenBank/DDBJ whole genome shotgun (WGS) entry which is preliminary data.</text>
</comment>
<dbReference type="AlphaFoldDB" id="A0A918CCZ7"/>
<dbReference type="Proteomes" id="UP000603865">
    <property type="component" value="Unassembled WGS sequence"/>
</dbReference>
<keyword evidence="2" id="KW-1185">Reference proteome</keyword>
<name>A0A918CCZ7_9DEIO</name>
<reference evidence="1" key="2">
    <citation type="submission" date="2020-09" db="EMBL/GenBank/DDBJ databases">
        <authorList>
            <person name="Sun Q."/>
            <person name="Ohkuma M."/>
        </authorList>
    </citation>
    <scope>NUCLEOTIDE SEQUENCE</scope>
    <source>
        <strain evidence="1">JCM 31311</strain>
    </source>
</reference>
<accession>A0A918CCZ7</accession>
<gene>
    <name evidence="1" type="ORF">GCM10008957_31430</name>
</gene>
<sequence>MKRSYEVTLNGVKHEIDPKTKDTFTTLHLELPGEADLRFLHQVFLRFKEPRQGQSGHFRLHIEDLDGDKRTFDLTSEGTKTKDFMLLAVVKKNFNPHDGFEQFFGRMYFEGDPRPVLLFEAELFQPDALIEAVDTLTQSVKGSDVTVTLEYGDKSVTLGKKDRNLDA</sequence>
<dbReference type="RefSeq" id="WP_189091467.1">
    <property type="nucleotide sequence ID" value="NZ_BMQL01000019.1"/>
</dbReference>
<protein>
    <submittedName>
        <fullName evidence="1">Uncharacterized protein</fullName>
    </submittedName>
</protein>
<evidence type="ECO:0000313" key="2">
    <source>
        <dbReference type="Proteomes" id="UP000603865"/>
    </source>
</evidence>
<reference evidence="1" key="1">
    <citation type="journal article" date="2014" name="Int. J. Syst. Evol. Microbiol.">
        <title>Complete genome sequence of Corynebacterium casei LMG S-19264T (=DSM 44701T), isolated from a smear-ripened cheese.</title>
        <authorList>
            <consortium name="US DOE Joint Genome Institute (JGI-PGF)"/>
            <person name="Walter F."/>
            <person name="Albersmeier A."/>
            <person name="Kalinowski J."/>
            <person name="Ruckert C."/>
        </authorList>
    </citation>
    <scope>NUCLEOTIDE SEQUENCE</scope>
    <source>
        <strain evidence="1">JCM 31311</strain>
    </source>
</reference>
<evidence type="ECO:0000313" key="1">
    <source>
        <dbReference type="EMBL" id="GGR16496.1"/>
    </source>
</evidence>
<proteinExistence type="predicted"/>